<dbReference type="SMART" id="SM00530">
    <property type="entry name" value="HTH_XRE"/>
    <property type="match status" value="1"/>
</dbReference>
<proteinExistence type="predicted"/>
<feature type="domain" description="HTH cro/C1-type" evidence="1">
    <location>
        <begin position="17"/>
        <end position="65"/>
    </location>
</feature>
<evidence type="ECO:0000259" key="1">
    <source>
        <dbReference type="PROSITE" id="PS50943"/>
    </source>
</evidence>
<reference evidence="3" key="1">
    <citation type="journal article" date="2019" name="Int. J. Syst. Evol. Microbiol.">
        <title>The Global Catalogue of Microorganisms (GCM) 10K type strain sequencing project: providing services to taxonomists for standard genome sequencing and annotation.</title>
        <authorList>
            <consortium name="The Broad Institute Genomics Platform"/>
            <consortium name="The Broad Institute Genome Sequencing Center for Infectious Disease"/>
            <person name="Wu L."/>
            <person name="Ma J."/>
        </authorList>
    </citation>
    <scope>NUCLEOTIDE SEQUENCE [LARGE SCALE GENOMIC DNA]</scope>
    <source>
        <strain evidence="3">JCM 30846</strain>
    </source>
</reference>
<protein>
    <recommendedName>
        <fullName evidence="1">HTH cro/C1-type domain-containing protein</fullName>
    </recommendedName>
</protein>
<dbReference type="InterPro" id="IPR001387">
    <property type="entry name" value="Cro/C1-type_HTH"/>
</dbReference>
<gene>
    <name evidence="2" type="ORF">GCM10023082_38770</name>
</gene>
<sequence length="695" mass="76336">MLVAQGFNMWLGEMLRRRDMSQKDFAALVGVTPAAVNAWVNGRSEPRYEKIEALASALGVTVADAISRRQPAADRSELEWLFQRAPEDGSRSGGNVAAYAFAANLDVLAREATQNSLDERLLDDRPVEVRFLLHELTGRRLQDFLSALRWDSLEGHVRQAANPGQKAGRVLVDGLNELKRTERLVLLRIDDYNASGLTGPDYEDGRFARVIRRTLDSDKAGGQGGSYGLGKAALWGASRFGLVLVNSTLSEPREGRAQGRMAGRLDLPWHRLDDLDFAGPAWFGEPDQDRANTARSWWSDAATAESLYLQRDDPAPGTSFLVVGAYDGSGSAESLEEMDAQLRKSVGSNFWASMVGGERTGPILRALVGARRDGRPVTVESEIDPHEYEPVRARAVQAFLDGRTVEALTSRDDVLQAPIPLKIPELKSGVQAGGGGHVSHEAVLLLTPTDEQDPKPDQLTYMRSSRMSVRNRRVGDLPLGHRRFQAVLLAGLATGRADPAAVAAEQFLRAAEPPEHNDWTNTEDLTATYVRGARQSLLNFKKAADQAIRDLLRGQEDDSDIDEGPQVLRDLLVLSAPRKARAQGYPTVQAVDGHVSDSGAWQLRVTVKLPERAESWVLAPVARFVVRSGSNIAVRWAGTLVPERDCELTREGNLRFRQGARRGVFRGVTDMTSHPVKALMSCVEVDVPRAEEQDR</sequence>
<evidence type="ECO:0000313" key="3">
    <source>
        <dbReference type="Proteomes" id="UP001499884"/>
    </source>
</evidence>
<organism evidence="2 3">
    <name type="scientific">Streptomyces tremellae</name>
    <dbReference type="NCBI Taxonomy" id="1124239"/>
    <lineage>
        <taxon>Bacteria</taxon>
        <taxon>Bacillati</taxon>
        <taxon>Actinomycetota</taxon>
        <taxon>Actinomycetes</taxon>
        <taxon>Kitasatosporales</taxon>
        <taxon>Streptomycetaceae</taxon>
        <taxon>Streptomyces</taxon>
    </lineage>
</organism>
<dbReference type="Gene3D" id="1.10.260.40">
    <property type="entry name" value="lambda repressor-like DNA-binding domains"/>
    <property type="match status" value="1"/>
</dbReference>
<dbReference type="CDD" id="cd00093">
    <property type="entry name" value="HTH_XRE"/>
    <property type="match status" value="1"/>
</dbReference>
<dbReference type="Pfam" id="PF01381">
    <property type="entry name" value="HTH_3"/>
    <property type="match status" value="1"/>
</dbReference>
<name>A0ABP7FGT1_9ACTN</name>
<accession>A0ABP7FGT1</accession>
<dbReference type="SUPFAM" id="SSF47413">
    <property type="entry name" value="lambda repressor-like DNA-binding domains"/>
    <property type="match status" value="1"/>
</dbReference>
<keyword evidence="3" id="KW-1185">Reference proteome</keyword>
<evidence type="ECO:0000313" key="2">
    <source>
        <dbReference type="EMBL" id="GAA3737755.1"/>
    </source>
</evidence>
<comment type="caution">
    <text evidence="2">The sequence shown here is derived from an EMBL/GenBank/DDBJ whole genome shotgun (WGS) entry which is preliminary data.</text>
</comment>
<dbReference type="InterPro" id="IPR010982">
    <property type="entry name" value="Lambda_DNA-bd_dom_sf"/>
</dbReference>
<dbReference type="EMBL" id="BAABEP010000027">
    <property type="protein sequence ID" value="GAA3737755.1"/>
    <property type="molecule type" value="Genomic_DNA"/>
</dbReference>
<dbReference type="PROSITE" id="PS50943">
    <property type="entry name" value="HTH_CROC1"/>
    <property type="match status" value="1"/>
</dbReference>
<dbReference type="Proteomes" id="UP001499884">
    <property type="component" value="Unassembled WGS sequence"/>
</dbReference>